<feature type="compositionally biased region" description="Low complexity" evidence="1">
    <location>
        <begin position="570"/>
        <end position="581"/>
    </location>
</feature>
<feature type="compositionally biased region" description="Basic and acidic residues" evidence="1">
    <location>
        <begin position="333"/>
        <end position="348"/>
    </location>
</feature>
<dbReference type="OrthoDB" id="4509259at2759"/>
<dbReference type="Proteomes" id="UP000179179">
    <property type="component" value="Unassembled WGS sequence"/>
</dbReference>
<evidence type="ECO:0000313" key="3">
    <source>
        <dbReference type="Proteomes" id="UP000179179"/>
    </source>
</evidence>
<feature type="compositionally biased region" description="Low complexity" evidence="1">
    <location>
        <begin position="254"/>
        <end position="272"/>
    </location>
</feature>
<proteinExistence type="predicted"/>
<feature type="compositionally biased region" description="Basic and acidic residues" evidence="1">
    <location>
        <begin position="39"/>
        <end position="50"/>
    </location>
</feature>
<feature type="compositionally biased region" description="Basic and acidic residues" evidence="1">
    <location>
        <begin position="519"/>
        <end position="536"/>
    </location>
</feature>
<feature type="compositionally biased region" description="Low complexity" evidence="1">
    <location>
        <begin position="603"/>
        <end position="612"/>
    </location>
</feature>
<feature type="compositionally biased region" description="Basic and acidic residues" evidence="1">
    <location>
        <begin position="293"/>
        <end position="310"/>
    </location>
</feature>
<dbReference type="EMBL" id="LYCR01000083">
    <property type="protein sequence ID" value="OGM42725.1"/>
    <property type="molecule type" value="Genomic_DNA"/>
</dbReference>
<feature type="compositionally biased region" description="Polar residues" evidence="1">
    <location>
        <begin position="443"/>
        <end position="470"/>
    </location>
</feature>
<protein>
    <submittedName>
        <fullName evidence="2">Uncharacterized protein</fullName>
    </submittedName>
</protein>
<organism evidence="2 3">
    <name type="scientific">Aspergillus bombycis</name>
    <dbReference type="NCBI Taxonomy" id="109264"/>
    <lineage>
        <taxon>Eukaryota</taxon>
        <taxon>Fungi</taxon>
        <taxon>Dikarya</taxon>
        <taxon>Ascomycota</taxon>
        <taxon>Pezizomycotina</taxon>
        <taxon>Eurotiomycetes</taxon>
        <taxon>Eurotiomycetidae</taxon>
        <taxon>Eurotiales</taxon>
        <taxon>Aspergillaceae</taxon>
        <taxon>Aspergillus</taxon>
    </lineage>
</organism>
<feature type="region of interest" description="Disordered" evidence="1">
    <location>
        <begin position="121"/>
        <end position="174"/>
    </location>
</feature>
<feature type="region of interest" description="Disordered" evidence="1">
    <location>
        <begin position="1"/>
        <end position="88"/>
    </location>
</feature>
<accession>A0A1F7ZUG2</accession>
<reference evidence="2 3" key="1">
    <citation type="journal article" date="2016" name="Genome Biol. Evol.">
        <title>Draft genome sequence of an aflatoxigenic Aspergillus species, A. bombycis.</title>
        <authorList>
            <person name="Moore G.G."/>
            <person name="Mack B.M."/>
            <person name="Beltz S.B."/>
            <person name="Gilbert M.K."/>
        </authorList>
    </citation>
    <scope>NUCLEOTIDE SEQUENCE [LARGE SCALE GENOMIC DNA]</scope>
    <source>
        <strain evidence="3">NRRL 26010</strain>
    </source>
</reference>
<name>A0A1F7ZUG2_9EURO</name>
<dbReference type="AlphaFoldDB" id="A0A1F7ZUG2"/>
<feature type="region of interest" description="Disordered" evidence="1">
    <location>
        <begin position="243"/>
        <end position="619"/>
    </location>
</feature>
<sequence length="640" mass="64860">MPKKGGKSKNKNKGGKAGGAAAAATKKATDIQNPVTPGHEVEETVAKGEGEVSDVVTEPIEAATAGPTTTVPDATTNIPSAAPPASTEEAREILQDAVNKAETGLADKAALPNGEAIGAIESSVTEEPLKLTPENLAPTAGTETSLPERPKETVADTFDTHAKRPYEGSLTAKDDELPHKIAKVDDTVAAAGATSGHVAETGSLARKPEVPADTGSVQPQIVPGLGADPNDYVSTVLNVPGLSSVEETSEEKSTATSTAVASAVPVSSTSTEPKGAEDIAPTGAPTSDISADATEKPKDSEVSTAEEKTVATEPNGAEDIAPTGAPTSAGKADLVEQPKDSEVSKAEETVASEPPATAAAVVTSEPEAPSKTELTAAAAPSEIVATETATPSGATAPLATDSTANAASATAGAGTGTATSAPAPAAEPVLKVPSSIHEGPDSKVTSANQSAADQTVSKVEQETQGVSDSPQAALKDTIPEESQPAAEVQEGTAAVKDQLPESQPVAKEAQEAGTGAAKQPEEIQKPEEAKTKEPRAVQDAQEESAATAKKPEELQSEDIKKPEEAKTKEPQAAQAAPADTTSKPEEGKSLIDQGKEAVKTEASKAQAQAQETAKAEAAKLEKRKSGFFGWFKRKLKGEKA</sequence>
<keyword evidence="3" id="KW-1185">Reference proteome</keyword>
<evidence type="ECO:0000313" key="2">
    <source>
        <dbReference type="EMBL" id="OGM42725.1"/>
    </source>
</evidence>
<feature type="compositionally biased region" description="Polar residues" evidence="1">
    <location>
        <begin position="66"/>
        <end position="78"/>
    </location>
</feature>
<feature type="compositionally biased region" description="Basic residues" evidence="1">
    <location>
        <begin position="1"/>
        <end position="14"/>
    </location>
</feature>
<feature type="compositionally biased region" description="Low complexity" evidence="1">
    <location>
        <begin position="399"/>
        <end position="426"/>
    </location>
</feature>
<dbReference type="GeneID" id="34451553"/>
<feature type="compositionally biased region" description="Basic and acidic residues" evidence="1">
    <location>
        <begin position="549"/>
        <end position="569"/>
    </location>
</feature>
<comment type="caution">
    <text evidence="2">The sequence shown here is derived from an EMBL/GenBank/DDBJ whole genome shotgun (WGS) entry which is preliminary data.</text>
</comment>
<gene>
    <name evidence="2" type="ORF">ABOM_008163</name>
</gene>
<evidence type="ECO:0000256" key="1">
    <source>
        <dbReference type="SAM" id="MobiDB-lite"/>
    </source>
</evidence>
<feature type="compositionally biased region" description="Basic and acidic residues" evidence="1">
    <location>
        <begin position="146"/>
        <end position="174"/>
    </location>
</feature>
<dbReference type="RefSeq" id="XP_022386442.1">
    <property type="nucleotide sequence ID" value="XM_022535292.1"/>
</dbReference>
<feature type="region of interest" description="Disordered" evidence="1">
    <location>
        <begin position="194"/>
        <end position="228"/>
    </location>
</feature>
<feature type="compositionally biased region" description="Basic and acidic residues" evidence="1">
    <location>
        <begin position="582"/>
        <end position="602"/>
    </location>
</feature>
<dbReference type="STRING" id="109264.A0A1F7ZUG2"/>